<dbReference type="InterPro" id="IPR029063">
    <property type="entry name" value="SAM-dependent_MTases_sf"/>
</dbReference>
<dbReference type="Gene3D" id="3.40.50.150">
    <property type="entry name" value="Vaccinia Virus protein VP39"/>
    <property type="match status" value="1"/>
</dbReference>
<evidence type="ECO:0000313" key="3">
    <source>
        <dbReference type="Proteomes" id="UP001176961"/>
    </source>
</evidence>
<feature type="signal peptide" evidence="1">
    <location>
        <begin position="1"/>
        <end position="21"/>
    </location>
</feature>
<evidence type="ECO:0008006" key="4">
    <source>
        <dbReference type="Google" id="ProtNLM"/>
    </source>
</evidence>
<dbReference type="Proteomes" id="UP001176961">
    <property type="component" value="Unassembled WGS sequence"/>
</dbReference>
<name>A0AA36GSY2_CYLNA</name>
<dbReference type="EMBL" id="CATQJL010000223">
    <property type="protein sequence ID" value="CAJ0597600.1"/>
    <property type="molecule type" value="Genomic_DNA"/>
</dbReference>
<accession>A0AA36GSY2</accession>
<proteinExistence type="predicted"/>
<sequence>MYCSIYNSLSSVILTFTFVTACIVVSSLDDHNVDCSSEQVDKKFCKQAYSKDKARRQRRIEETENLIIKKLLSKPNRKIDELCSELDKTCFIIIDSVEKHDNVLSAFRSLRRKGPQGVLILSQASLQPHSPLNWENFNSKTWSIKKDDVRLTYARLMIAGAFLSGGLELNTKRKQDILIIGLGGGIINNYFAQMENQVLNITVVDIDPVMKKIATKWFGFAESPLHRIVVDDGVRYIHGAAKRGEKYDVLIIDLCYNIPVPMMCPIMEFLDDGLIASMRDITAENGAVIVIIITQRGYSKEIQDKVYFIYSRHFPSCYFIGHSKKEKMLFCSAKENNSYLNNTDKRFYNRFLTVDNTLGFDLLP</sequence>
<comment type="caution">
    <text evidence="2">The sequence shown here is derived from an EMBL/GenBank/DDBJ whole genome shotgun (WGS) entry which is preliminary data.</text>
</comment>
<feature type="chain" id="PRO_5041287937" description="Methyltransferase-like protein 13" evidence="1">
    <location>
        <begin position="22"/>
        <end position="364"/>
    </location>
</feature>
<dbReference type="SUPFAM" id="SSF53335">
    <property type="entry name" value="S-adenosyl-L-methionine-dependent methyltransferases"/>
    <property type="match status" value="1"/>
</dbReference>
<reference evidence="2" key="1">
    <citation type="submission" date="2023-07" db="EMBL/GenBank/DDBJ databases">
        <authorList>
            <consortium name="CYATHOMIX"/>
        </authorList>
    </citation>
    <scope>NUCLEOTIDE SEQUENCE</scope>
    <source>
        <strain evidence="2">N/A</strain>
    </source>
</reference>
<evidence type="ECO:0000256" key="1">
    <source>
        <dbReference type="SAM" id="SignalP"/>
    </source>
</evidence>
<organism evidence="2 3">
    <name type="scientific">Cylicocyclus nassatus</name>
    <name type="common">Nematode worm</name>
    <dbReference type="NCBI Taxonomy" id="53992"/>
    <lineage>
        <taxon>Eukaryota</taxon>
        <taxon>Metazoa</taxon>
        <taxon>Ecdysozoa</taxon>
        <taxon>Nematoda</taxon>
        <taxon>Chromadorea</taxon>
        <taxon>Rhabditida</taxon>
        <taxon>Rhabditina</taxon>
        <taxon>Rhabditomorpha</taxon>
        <taxon>Strongyloidea</taxon>
        <taxon>Strongylidae</taxon>
        <taxon>Cylicocyclus</taxon>
    </lineage>
</organism>
<gene>
    <name evidence="2" type="ORF">CYNAS_LOCUS9583</name>
</gene>
<dbReference type="AlphaFoldDB" id="A0AA36GSY2"/>
<keyword evidence="3" id="KW-1185">Reference proteome</keyword>
<evidence type="ECO:0000313" key="2">
    <source>
        <dbReference type="EMBL" id="CAJ0597600.1"/>
    </source>
</evidence>
<keyword evidence="1" id="KW-0732">Signal</keyword>
<protein>
    <recommendedName>
        <fullName evidence="4">Methyltransferase-like protein 13</fullName>
    </recommendedName>
</protein>